<dbReference type="Pfam" id="PF00071">
    <property type="entry name" value="Ras"/>
    <property type="match status" value="1"/>
</dbReference>
<organism evidence="1 2">
    <name type="scientific">Onchocerca flexuosa</name>
    <dbReference type="NCBI Taxonomy" id="387005"/>
    <lineage>
        <taxon>Eukaryota</taxon>
        <taxon>Metazoa</taxon>
        <taxon>Ecdysozoa</taxon>
        <taxon>Nematoda</taxon>
        <taxon>Chromadorea</taxon>
        <taxon>Rhabditida</taxon>
        <taxon>Spirurina</taxon>
        <taxon>Spiruromorpha</taxon>
        <taxon>Filarioidea</taxon>
        <taxon>Onchocercidae</taxon>
        <taxon>Onchocerca</taxon>
    </lineage>
</organism>
<proteinExistence type="predicted"/>
<dbReference type="OrthoDB" id="265044at2759"/>
<gene>
    <name evidence="1" type="ORF">X798_04551</name>
</gene>
<accession>A0A238BSM5</accession>
<sequence>MKIITLMKQEMEISLKIPDTNFDHPRMYKIAITYTKAFLLVFSVNNVSSFKQMSDVWSQIVQQRKNARTLSTVIVEVYKTTKTAILRDFANKKAQSKSVNAGRLANLVIAVNRFQSIRSLLRRTKHLSLRMKYHDKEIILNVPDESDCKIS</sequence>
<reference evidence="1 2" key="1">
    <citation type="submission" date="2015-12" db="EMBL/GenBank/DDBJ databases">
        <title>Draft genome of the nematode, Onchocerca flexuosa.</title>
        <authorList>
            <person name="Mitreva M."/>
        </authorList>
    </citation>
    <scope>NUCLEOTIDE SEQUENCE [LARGE SCALE GENOMIC DNA]</scope>
    <source>
        <strain evidence="1">Red Deer</strain>
    </source>
</reference>
<dbReference type="InterPro" id="IPR001806">
    <property type="entry name" value="Small_GTPase"/>
</dbReference>
<dbReference type="Proteomes" id="UP000242913">
    <property type="component" value="Unassembled WGS sequence"/>
</dbReference>
<dbReference type="EMBL" id="KZ270009">
    <property type="protein sequence ID" value="OZC08351.1"/>
    <property type="molecule type" value="Genomic_DNA"/>
</dbReference>
<name>A0A238BSM5_9BILA</name>
<dbReference type="Gene3D" id="3.40.50.300">
    <property type="entry name" value="P-loop containing nucleotide triphosphate hydrolases"/>
    <property type="match status" value="1"/>
</dbReference>
<dbReference type="AlphaFoldDB" id="A0A238BSM5"/>
<dbReference type="GO" id="GO:0005525">
    <property type="term" value="F:GTP binding"/>
    <property type="evidence" value="ECO:0007669"/>
    <property type="project" value="InterPro"/>
</dbReference>
<dbReference type="InterPro" id="IPR027417">
    <property type="entry name" value="P-loop_NTPase"/>
</dbReference>
<dbReference type="GO" id="GO:0003924">
    <property type="term" value="F:GTPase activity"/>
    <property type="evidence" value="ECO:0007669"/>
    <property type="project" value="InterPro"/>
</dbReference>
<protein>
    <submittedName>
        <fullName evidence="1">Uncharacterized protein</fullName>
    </submittedName>
</protein>
<keyword evidence="2" id="KW-1185">Reference proteome</keyword>
<evidence type="ECO:0000313" key="1">
    <source>
        <dbReference type="EMBL" id="OZC08351.1"/>
    </source>
</evidence>
<evidence type="ECO:0000313" key="2">
    <source>
        <dbReference type="Proteomes" id="UP000242913"/>
    </source>
</evidence>